<dbReference type="InterPro" id="IPR023148">
    <property type="entry name" value="tRNA_m1G_MeTrfase_C_sf"/>
</dbReference>
<dbReference type="AlphaFoldDB" id="A0A2M7BZB8"/>
<comment type="function">
    <text evidence="1 15">Specifically methylates guanosine-37 in various tRNAs.</text>
</comment>
<dbReference type="EMBL" id="PEUS01000019">
    <property type="protein sequence ID" value="PIV14091.1"/>
    <property type="molecule type" value="Genomic_DNA"/>
</dbReference>
<comment type="similarity">
    <text evidence="3 15">Belongs to the RNA methyltransferase TrmD family.</text>
</comment>
<dbReference type="CDD" id="cd18080">
    <property type="entry name" value="TrmD-like"/>
    <property type="match status" value="1"/>
</dbReference>
<evidence type="ECO:0000256" key="15">
    <source>
        <dbReference type="HAMAP-Rule" id="MF_00605"/>
    </source>
</evidence>
<feature type="region of interest" description="Disordered" evidence="17">
    <location>
        <begin position="48"/>
        <end position="70"/>
    </location>
</feature>
<evidence type="ECO:0000256" key="7">
    <source>
        <dbReference type="ARBA" id="ARBA00022490"/>
    </source>
</evidence>
<comment type="catalytic activity">
    <reaction evidence="14 15">
        <text>guanosine(37) in tRNA + S-adenosyl-L-methionine = N(1)-methylguanosine(37) in tRNA + S-adenosyl-L-homocysteine + H(+)</text>
        <dbReference type="Rhea" id="RHEA:36899"/>
        <dbReference type="Rhea" id="RHEA-COMP:10145"/>
        <dbReference type="Rhea" id="RHEA-COMP:10147"/>
        <dbReference type="ChEBI" id="CHEBI:15378"/>
        <dbReference type="ChEBI" id="CHEBI:57856"/>
        <dbReference type="ChEBI" id="CHEBI:59789"/>
        <dbReference type="ChEBI" id="CHEBI:73542"/>
        <dbReference type="ChEBI" id="CHEBI:74269"/>
        <dbReference type="EC" id="2.1.1.228"/>
    </reaction>
</comment>
<feature type="domain" description="tRNA methyltransferase TRMD/TRM10-type" evidence="18">
    <location>
        <begin position="72"/>
        <end position="258"/>
    </location>
</feature>
<dbReference type="GO" id="GO:0005829">
    <property type="term" value="C:cytosol"/>
    <property type="evidence" value="ECO:0007669"/>
    <property type="project" value="TreeGrafter"/>
</dbReference>
<dbReference type="SUPFAM" id="SSF75217">
    <property type="entry name" value="alpha/beta knot"/>
    <property type="match status" value="1"/>
</dbReference>
<evidence type="ECO:0000256" key="5">
    <source>
        <dbReference type="ARBA" id="ARBA00012807"/>
    </source>
</evidence>
<feature type="domain" description="tRNA methyltransferase TRMD/TRM10-type" evidence="18">
    <location>
        <begin position="2"/>
        <end position="50"/>
    </location>
</feature>
<dbReference type="Pfam" id="PF01746">
    <property type="entry name" value="tRNA_m1G_MT"/>
    <property type="match status" value="2"/>
</dbReference>
<evidence type="ECO:0000256" key="10">
    <source>
        <dbReference type="ARBA" id="ARBA00022691"/>
    </source>
</evidence>
<protein>
    <recommendedName>
        <fullName evidence="6 15">tRNA (guanine-N(1)-)-methyltransferase</fullName>
        <ecNumber evidence="5 15">2.1.1.228</ecNumber>
    </recommendedName>
    <alternativeName>
        <fullName evidence="12 15">M1G-methyltransferase</fullName>
    </alternativeName>
    <alternativeName>
        <fullName evidence="13 15">tRNA [GM37] methyltransferase</fullName>
    </alternativeName>
</protein>
<evidence type="ECO:0000256" key="14">
    <source>
        <dbReference type="ARBA" id="ARBA00047783"/>
    </source>
</evidence>
<evidence type="ECO:0000313" key="19">
    <source>
        <dbReference type="EMBL" id="PIV14091.1"/>
    </source>
</evidence>
<evidence type="ECO:0000256" key="17">
    <source>
        <dbReference type="SAM" id="MobiDB-lite"/>
    </source>
</evidence>
<dbReference type="HAMAP" id="MF_00605">
    <property type="entry name" value="TrmD"/>
    <property type="match status" value="1"/>
</dbReference>
<evidence type="ECO:0000256" key="11">
    <source>
        <dbReference type="ARBA" id="ARBA00022694"/>
    </source>
</evidence>
<feature type="binding site" evidence="15 16">
    <location>
        <position position="151"/>
    </location>
    <ligand>
        <name>S-adenosyl-L-methionine</name>
        <dbReference type="ChEBI" id="CHEBI:59789"/>
    </ligand>
</feature>
<dbReference type="PANTHER" id="PTHR46417">
    <property type="entry name" value="TRNA (GUANINE-N(1)-)-METHYLTRANSFERASE"/>
    <property type="match status" value="1"/>
</dbReference>
<dbReference type="InterPro" id="IPR029028">
    <property type="entry name" value="Alpha/beta_knot_MTases"/>
</dbReference>
<dbReference type="Gene3D" id="3.40.1280.10">
    <property type="match status" value="1"/>
</dbReference>
<dbReference type="EC" id="2.1.1.228" evidence="5 15"/>
<sequence>MMTFDVITLFPEVFETYFQQSLIKKAREKKIVKINILDLRDFSSDTRATAQGEDERSSSPKHKTATPAFATRKRCGRVDDKPFGGGRGMIVKVEPIYRCLSTLTKLKVKNEKLKVKKKKTKIILFTPRGKKFNQKMATQFSKLDRLILISGRYEGIDERVAKYIADEKISIGDYVLMGGDLPALVVIETVARLVPGVIGKSELLKERITKKKGFIEYPQYTRPEVFAVPVRKKIYWKVPRVLLSGNHKKIEQWRKKYSKIIE</sequence>
<name>A0A2M7BZB8_9BACT</name>
<organism evidence="19 20">
    <name type="scientific">bacterium (Candidatus Gribaldobacteria) CG03_land_8_20_14_0_80_36_40</name>
    <dbReference type="NCBI Taxonomy" id="2014271"/>
    <lineage>
        <taxon>Bacteria</taxon>
        <taxon>Candidatus Gribaldobacteria</taxon>
    </lineage>
</organism>
<dbReference type="Proteomes" id="UP000228816">
    <property type="component" value="Unassembled WGS sequence"/>
</dbReference>
<proteinExistence type="inferred from homology"/>
<evidence type="ECO:0000256" key="8">
    <source>
        <dbReference type="ARBA" id="ARBA00022603"/>
    </source>
</evidence>
<evidence type="ECO:0000256" key="16">
    <source>
        <dbReference type="PIRSR" id="PIRSR000386-1"/>
    </source>
</evidence>
<evidence type="ECO:0000256" key="3">
    <source>
        <dbReference type="ARBA" id="ARBA00007630"/>
    </source>
</evidence>
<evidence type="ECO:0000256" key="9">
    <source>
        <dbReference type="ARBA" id="ARBA00022679"/>
    </source>
</evidence>
<gene>
    <name evidence="15" type="primary">trmD</name>
    <name evidence="19" type="ORF">COS44_00865</name>
</gene>
<feature type="binding site" evidence="15 16">
    <location>
        <begin position="171"/>
        <end position="176"/>
    </location>
    <ligand>
        <name>S-adenosyl-L-methionine</name>
        <dbReference type="ChEBI" id="CHEBI:59789"/>
    </ligand>
</feature>
<evidence type="ECO:0000256" key="1">
    <source>
        <dbReference type="ARBA" id="ARBA00002634"/>
    </source>
</evidence>
<dbReference type="InterPro" id="IPR002649">
    <property type="entry name" value="tRNA_m1G_MeTrfase_TrmD"/>
</dbReference>
<comment type="subunit">
    <text evidence="4 15">Homodimer.</text>
</comment>
<comment type="caution">
    <text evidence="19">The sequence shown here is derived from an EMBL/GenBank/DDBJ whole genome shotgun (WGS) entry which is preliminary data.</text>
</comment>
<keyword evidence="9 15" id="KW-0808">Transferase</keyword>
<dbReference type="InterPro" id="IPR016009">
    <property type="entry name" value="tRNA_MeTrfase_TRMD/TRM10"/>
</dbReference>
<dbReference type="GO" id="GO:0052906">
    <property type="term" value="F:tRNA (guanine(37)-N1)-methyltransferase activity"/>
    <property type="evidence" value="ECO:0007669"/>
    <property type="project" value="UniProtKB-UniRule"/>
</dbReference>
<evidence type="ECO:0000256" key="13">
    <source>
        <dbReference type="ARBA" id="ARBA00033392"/>
    </source>
</evidence>
<dbReference type="PIRSF" id="PIRSF000386">
    <property type="entry name" value="tRNA_mtase"/>
    <property type="match status" value="1"/>
</dbReference>
<dbReference type="GO" id="GO:0002939">
    <property type="term" value="P:tRNA N1-guanine methylation"/>
    <property type="evidence" value="ECO:0007669"/>
    <property type="project" value="TreeGrafter"/>
</dbReference>
<comment type="subcellular location">
    <subcellularLocation>
        <location evidence="2 15">Cytoplasm</location>
    </subcellularLocation>
</comment>
<accession>A0A2M7BZB8</accession>
<evidence type="ECO:0000256" key="4">
    <source>
        <dbReference type="ARBA" id="ARBA00011738"/>
    </source>
</evidence>
<keyword evidence="11 15" id="KW-0819">tRNA processing</keyword>
<keyword evidence="7 15" id="KW-0963">Cytoplasm</keyword>
<dbReference type="PANTHER" id="PTHR46417:SF1">
    <property type="entry name" value="TRNA (GUANINE-N(1)-)-METHYLTRANSFERASE"/>
    <property type="match status" value="1"/>
</dbReference>
<evidence type="ECO:0000256" key="12">
    <source>
        <dbReference type="ARBA" id="ARBA00029736"/>
    </source>
</evidence>
<evidence type="ECO:0000313" key="20">
    <source>
        <dbReference type="Proteomes" id="UP000228816"/>
    </source>
</evidence>
<reference evidence="20" key="1">
    <citation type="submission" date="2017-09" db="EMBL/GenBank/DDBJ databases">
        <title>Depth-based differentiation of microbial function through sediment-hosted aquifers and enrichment of novel symbionts in the deep terrestrial subsurface.</title>
        <authorList>
            <person name="Probst A.J."/>
            <person name="Ladd B."/>
            <person name="Jarett J.K."/>
            <person name="Geller-Mcgrath D.E."/>
            <person name="Sieber C.M.K."/>
            <person name="Emerson J.B."/>
            <person name="Anantharaman K."/>
            <person name="Thomas B.C."/>
            <person name="Malmstrom R."/>
            <person name="Stieglmeier M."/>
            <person name="Klingl A."/>
            <person name="Woyke T."/>
            <person name="Ryan C.M."/>
            <person name="Banfield J.F."/>
        </authorList>
    </citation>
    <scope>NUCLEOTIDE SEQUENCE [LARGE SCALE GENOMIC DNA]</scope>
</reference>
<keyword evidence="8 15" id="KW-0489">Methyltransferase</keyword>
<dbReference type="Gene3D" id="1.10.1270.20">
    <property type="entry name" value="tRNA(m1g37)methyltransferase, domain 2"/>
    <property type="match status" value="1"/>
</dbReference>
<evidence type="ECO:0000256" key="2">
    <source>
        <dbReference type="ARBA" id="ARBA00004496"/>
    </source>
</evidence>
<keyword evidence="10 15" id="KW-0949">S-adenosyl-L-methionine</keyword>
<evidence type="ECO:0000256" key="6">
    <source>
        <dbReference type="ARBA" id="ARBA00014679"/>
    </source>
</evidence>
<evidence type="ECO:0000259" key="18">
    <source>
        <dbReference type="Pfam" id="PF01746"/>
    </source>
</evidence>
<dbReference type="InterPro" id="IPR029026">
    <property type="entry name" value="tRNA_m1G_MTases_N"/>
</dbReference>